<keyword evidence="2 4" id="KW-0863">Zinc-finger</keyword>
<keyword evidence="8" id="KW-1185">Reference proteome</keyword>
<name>A0AAW1CKJ2_9HEMI</name>
<dbReference type="GO" id="GO:0005886">
    <property type="term" value="C:plasma membrane"/>
    <property type="evidence" value="ECO:0007669"/>
    <property type="project" value="TreeGrafter"/>
</dbReference>
<feature type="compositionally biased region" description="Low complexity" evidence="5">
    <location>
        <begin position="220"/>
        <end position="230"/>
    </location>
</feature>
<dbReference type="PANTHER" id="PTHR21517:SF3">
    <property type="entry name" value="APICAL JUNCTION COMPONENT 1 HOMOLOG"/>
    <property type="match status" value="1"/>
</dbReference>
<dbReference type="InterPro" id="IPR038825">
    <property type="entry name" value="Apical_junction"/>
</dbReference>
<organism evidence="7 8">
    <name type="scientific">Rhynocoris fuscipes</name>
    <dbReference type="NCBI Taxonomy" id="488301"/>
    <lineage>
        <taxon>Eukaryota</taxon>
        <taxon>Metazoa</taxon>
        <taxon>Ecdysozoa</taxon>
        <taxon>Arthropoda</taxon>
        <taxon>Hexapoda</taxon>
        <taxon>Insecta</taxon>
        <taxon>Pterygota</taxon>
        <taxon>Neoptera</taxon>
        <taxon>Paraneoptera</taxon>
        <taxon>Hemiptera</taxon>
        <taxon>Heteroptera</taxon>
        <taxon>Panheteroptera</taxon>
        <taxon>Cimicomorpha</taxon>
        <taxon>Reduviidae</taxon>
        <taxon>Harpactorinae</taxon>
        <taxon>Harpactorini</taxon>
        <taxon>Rhynocoris</taxon>
    </lineage>
</organism>
<feature type="domain" description="MYND-type" evidence="6">
    <location>
        <begin position="404"/>
        <end position="447"/>
    </location>
</feature>
<dbReference type="EMBL" id="JAPXFL010000012">
    <property type="protein sequence ID" value="KAK9499016.1"/>
    <property type="molecule type" value="Genomic_DNA"/>
</dbReference>
<sequence length="715" mass="78688">MKCNYLFQPPENELQKVGERVMSEHELRVQRSLQRLHVPEWYKNSQVPVQGFLLKRHSEGGAGGNIPSTGWQGLSSKTTSLSSLGSNQAATPRSPSGPGVLSPSPTPSGHTFSRWSTSRLNSNPTSTSTSPCGSARSSFNYRQPYLGWRSQERLTNPRTPAERLAQGLLPAQKQQQNVPNLSEVHSSIKEVTSAIVHYVSGSRGDDRLSPATLARHDNPSSRTGSPRGSTGRLCWLESSFVGNRPLDVPETPVSLTATPEHQGSRGSQLYLNLTSTHTPDIATVNGVDRMMSIPGVCVSSSCGVNRPSPGSTTMEDVLDSLLGLGPPASRSPSPRQGHISCTDLNNHLAGSVSGEIGDSLQFPSDVVRRHSEGCEPISSSTATGGRRVSFDMAVTDGDLVYCRYTKCNRSAPLAEAKRTFKTCHNCTHVYCSRECRRAHWEKHRKTCLHSRVGALCRKVMSNIKEDEETLHHVSLVARKGFLAKGRGAVKILFSRPKVAEDFVGEGRTRLGEPLYVKWSDLQMEETGKEMHEELVRLCKTYNPDTRLVLYVAVCVVSEVPTSGATVKWEMQVVSRCAKLRLSSALASPHQQHTPVINRECHEPDTLILTSLPGARDQGSRKARQVSFTNIQRHLRQRGISLRRQFPEVYQRLCAYVEGTTERFIPVTIYPRDAATGKNFMCIIMPDAEPEKLELIPTDSAHVQTIDISADPQSAT</sequence>
<evidence type="ECO:0000256" key="2">
    <source>
        <dbReference type="ARBA" id="ARBA00022771"/>
    </source>
</evidence>
<feature type="compositionally biased region" description="Low complexity" evidence="5">
    <location>
        <begin position="73"/>
        <end position="109"/>
    </location>
</feature>
<keyword evidence="1" id="KW-0479">Metal-binding</keyword>
<evidence type="ECO:0000256" key="1">
    <source>
        <dbReference type="ARBA" id="ARBA00022723"/>
    </source>
</evidence>
<evidence type="ECO:0000256" key="5">
    <source>
        <dbReference type="SAM" id="MobiDB-lite"/>
    </source>
</evidence>
<dbReference type="AlphaFoldDB" id="A0AAW1CKJ2"/>
<proteinExistence type="predicted"/>
<evidence type="ECO:0000313" key="7">
    <source>
        <dbReference type="EMBL" id="KAK9499016.1"/>
    </source>
</evidence>
<dbReference type="InterPro" id="IPR002893">
    <property type="entry name" value="Znf_MYND"/>
</dbReference>
<dbReference type="Pfam" id="PF26649">
    <property type="entry name" value="Ajm-1"/>
    <property type="match status" value="1"/>
</dbReference>
<evidence type="ECO:0000259" key="6">
    <source>
        <dbReference type="PROSITE" id="PS50865"/>
    </source>
</evidence>
<protein>
    <recommendedName>
        <fullName evidence="6">MYND-type domain-containing protein</fullName>
    </recommendedName>
</protein>
<dbReference type="GO" id="GO:0045216">
    <property type="term" value="P:cell-cell junction organization"/>
    <property type="evidence" value="ECO:0007669"/>
    <property type="project" value="InterPro"/>
</dbReference>
<feature type="compositionally biased region" description="Low complexity" evidence="5">
    <location>
        <begin position="116"/>
        <end position="131"/>
    </location>
</feature>
<dbReference type="PANTHER" id="PTHR21517">
    <property type="entry name" value="APICAL JUNCTION COMPONENT 1 HOMOLOG"/>
    <property type="match status" value="1"/>
</dbReference>
<dbReference type="Proteomes" id="UP001461498">
    <property type="component" value="Unassembled WGS sequence"/>
</dbReference>
<reference evidence="7 8" key="1">
    <citation type="submission" date="2022-12" db="EMBL/GenBank/DDBJ databases">
        <title>Chromosome-level genome assembly of true bugs.</title>
        <authorList>
            <person name="Ma L."/>
            <person name="Li H."/>
        </authorList>
    </citation>
    <scope>NUCLEOTIDE SEQUENCE [LARGE SCALE GENOMIC DNA]</scope>
    <source>
        <strain evidence="7">Lab_2022b</strain>
    </source>
</reference>
<evidence type="ECO:0000256" key="4">
    <source>
        <dbReference type="PROSITE-ProRule" id="PRU00134"/>
    </source>
</evidence>
<keyword evidence="3" id="KW-0862">Zinc</keyword>
<dbReference type="GO" id="GO:0008270">
    <property type="term" value="F:zinc ion binding"/>
    <property type="evidence" value="ECO:0007669"/>
    <property type="project" value="UniProtKB-KW"/>
</dbReference>
<dbReference type="SUPFAM" id="SSF144232">
    <property type="entry name" value="HIT/MYND zinc finger-like"/>
    <property type="match status" value="1"/>
</dbReference>
<comment type="caution">
    <text evidence="7">The sequence shown here is derived from an EMBL/GenBank/DDBJ whole genome shotgun (WGS) entry which is preliminary data.</text>
</comment>
<dbReference type="GO" id="GO:0043296">
    <property type="term" value="C:apical junction complex"/>
    <property type="evidence" value="ECO:0007669"/>
    <property type="project" value="TreeGrafter"/>
</dbReference>
<feature type="region of interest" description="Disordered" evidence="5">
    <location>
        <begin position="60"/>
        <end position="136"/>
    </location>
</feature>
<evidence type="ECO:0000256" key="3">
    <source>
        <dbReference type="ARBA" id="ARBA00022833"/>
    </source>
</evidence>
<dbReference type="InterPro" id="IPR058586">
    <property type="entry name" value="Ajm-1"/>
</dbReference>
<feature type="region of interest" description="Disordered" evidence="5">
    <location>
        <begin position="202"/>
        <end position="230"/>
    </location>
</feature>
<feature type="compositionally biased region" description="Basic and acidic residues" evidence="5">
    <location>
        <begin position="203"/>
        <end position="219"/>
    </location>
</feature>
<dbReference type="PROSITE" id="PS50865">
    <property type="entry name" value="ZF_MYND_2"/>
    <property type="match status" value="1"/>
</dbReference>
<gene>
    <name evidence="7" type="ORF">O3M35_003537</name>
</gene>
<evidence type="ECO:0000313" key="8">
    <source>
        <dbReference type="Proteomes" id="UP001461498"/>
    </source>
</evidence>
<accession>A0AAW1CKJ2</accession>